<accession>A0AAD7R6Z0</accession>
<keyword evidence="3" id="KW-1185">Reference proteome</keyword>
<proteinExistence type="predicted"/>
<feature type="region of interest" description="Disordered" evidence="1">
    <location>
        <begin position="68"/>
        <end position="98"/>
    </location>
</feature>
<evidence type="ECO:0000256" key="1">
    <source>
        <dbReference type="SAM" id="MobiDB-lite"/>
    </source>
</evidence>
<sequence>MFSVPVSRGMPLKGFAWGQTGGSLHVCLLERAEKRRGRGHLAEHQQNGGVFMWSRSVCVRQTLFLPQRRRTGGGGRGHMDVRQSSPPVSPCDTRGQLL</sequence>
<name>A0AAD7R6Z0_9TELE</name>
<evidence type="ECO:0000313" key="3">
    <source>
        <dbReference type="Proteomes" id="UP001221898"/>
    </source>
</evidence>
<evidence type="ECO:0000313" key="2">
    <source>
        <dbReference type="EMBL" id="KAJ8367257.1"/>
    </source>
</evidence>
<organism evidence="2 3">
    <name type="scientific">Aldrovandia affinis</name>
    <dbReference type="NCBI Taxonomy" id="143900"/>
    <lineage>
        <taxon>Eukaryota</taxon>
        <taxon>Metazoa</taxon>
        <taxon>Chordata</taxon>
        <taxon>Craniata</taxon>
        <taxon>Vertebrata</taxon>
        <taxon>Euteleostomi</taxon>
        <taxon>Actinopterygii</taxon>
        <taxon>Neopterygii</taxon>
        <taxon>Teleostei</taxon>
        <taxon>Notacanthiformes</taxon>
        <taxon>Halosauridae</taxon>
        <taxon>Aldrovandia</taxon>
    </lineage>
</organism>
<dbReference type="Proteomes" id="UP001221898">
    <property type="component" value="Unassembled WGS sequence"/>
</dbReference>
<reference evidence="2" key="1">
    <citation type="journal article" date="2023" name="Science">
        <title>Genome structures resolve the early diversification of teleost fishes.</title>
        <authorList>
            <person name="Parey E."/>
            <person name="Louis A."/>
            <person name="Montfort J."/>
            <person name="Bouchez O."/>
            <person name="Roques C."/>
            <person name="Iampietro C."/>
            <person name="Lluch J."/>
            <person name="Castinel A."/>
            <person name="Donnadieu C."/>
            <person name="Desvignes T."/>
            <person name="Floi Bucao C."/>
            <person name="Jouanno E."/>
            <person name="Wen M."/>
            <person name="Mejri S."/>
            <person name="Dirks R."/>
            <person name="Jansen H."/>
            <person name="Henkel C."/>
            <person name="Chen W.J."/>
            <person name="Zahm M."/>
            <person name="Cabau C."/>
            <person name="Klopp C."/>
            <person name="Thompson A.W."/>
            <person name="Robinson-Rechavi M."/>
            <person name="Braasch I."/>
            <person name="Lecointre G."/>
            <person name="Bobe J."/>
            <person name="Postlethwait J.H."/>
            <person name="Berthelot C."/>
            <person name="Roest Crollius H."/>
            <person name="Guiguen Y."/>
        </authorList>
    </citation>
    <scope>NUCLEOTIDE SEQUENCE</scope>
    <source>
        <strain evidence="2">NC1722</strain>
    </source>
</reference>
<gene>
    <name evidence="2" type="ORF">AAFF_G00323740</name>
</gene>
<dbReference type="EMBL" id="JAINUG010000492">
    <property type="protein sequence ID" value="KAJ8367257.1"/>
    <property type="molecule type" value="Genomic_DNA"/>
</dbReference>
<protein>
    <submittedName>
        <fullName evidence="2">Uncharacterized protein</fullName>
    </submittedName>
</protein>
<dbReference type="AlphaFoldDB" id="A0AAD7R6Z0"/>
<comment type="caution">
    <text evidence="2">The sequence shown here is derived from an EMBL/GenBank/DDBJ whole genome shotgun (WGS) entry which is preliminary data.</text>
</comment>